<sequence>MQKRGHRRSPLECRNKFKALKRDYKKVVQHNAISGSSPKTCAFYEELDMLLGSSATIRPRNWIMRSVRCITASCEHRASVSSHHHREEDIRLPALLQGLQFFQELPVTSAAMRNMRPEA</sequence>
<evidence type="ECO:0000313" key="1">
    <source>
        <dbReference type="EMBL" id="KAH7988142.1"/>
    </source>
</evidence>
<keyword evidence="2" id="KW-1185">Reference proteome</keyword>
<accession>A0ACB8E745</accession>
<dbReference type="Proteomes" id="UP000827872">
    <property type="component" value="Linkage Group LG10"/>
</dbReference>
<gene>
    <name evidence="1" type="ORF">K3G42_008801</name>
</gene>
<organism evidence="1 2">
    <name type="scientific">Sphaerodactylus townsendi</name>
    <dbReference type="NCBI Taxonomy" id="933632"/>
    <lineage>
        <taxon>Eukaryota</taxon>
        <taxon>Metazoa</taxon>
        <taxon>Chordata</taxon>
        <taxon>Craniata</taxon>
        <taxon>Vertebrata</taxon>
        <taxon>Euteleostomi</taxon>
        <taxon>Lepidosauria</taxon>
        <taxon>Squamata</taxon>
        <taxon>Bifurcata</taxon>
        <taxon>Gekkota</taxon>
        <taxon>Sphaerodactylidae</taxon>
        <taxon>Sphaerodactylus</taxon>
    </lineage>
</organism>
<proteinExistence type="predicted"/>
<protein>
    <submittedName>
        <fullName evidence="1">Uncharacterized protein</fullName>
    </submittedName>
</protein>
<name>A0ACB8E745_9SAUR</name>
<comment type="caution">
    <text evidence="1">The sequence shown here is derived from an EMBL/GenBank/DDBJ whole genome shotgun (WGS) entry which is preliminary data.</text>
</comment>
<dbReference type="EMBL" id="CM037623">
    <property type="protein sequence ID" value="KAH7988142.1"/>
    <property type="molecule type" value="Genomic_DNA"/>
</dbReference>
<evidence type="ECO:0000313" key="2">
    <source>
        <dbReference type="Proteomes" id="UP000827872"/>
    </source>
</evidence>
<reference evidence="1" key="1">
    <citation type="submission" date="2021-08" db="EMBL/GenBank/DDBJ databases">
        <title>The first chromosome-level gecko genome reveals the dynamic sex chromosomes of Neotropical dwarf geckos (Sphaerodactylidae: Sphaerodactylus).</title>
        <authorList>
            <person name="Pinto B.J."/>
            <person name="Keating S.E."/>
            <person name="Gamble T."/>
        </authorList>
    </citation>
    <scope>NUCLEOTIDE SEQUENCE</scope>
    <source>
        <strain evidence="1">TG3544</strain>
    </source>
</reference>